<accession>A0A8H5CBP9</accession>
<feature type="region of interest" description="Disordered" evidence="2">
    <location>
        <begin position="283"/>
        <end position="311"/>
    </location>
</feature>
<feature type="compositionally biased region" description="Basic and acidic residues" evidence="2">
    <location>
        <begin position="889"/>
        <end position="924"/>
    </location>
</feature>
<dbReference type="EMBL" id="JAACJM010000213">
    <property type="protein sequence ID" value="KAF5337597.1"/>
    <property type="molecule type" value="Genomic_DNA"/>
</dbReference>
<feature type="region of interest" description="Disordered" evidence="2">
    <location>
        <begin position="538"/>
        <end position="565"/>
    </location>
</feature>
<feature type="region of interest" description="Disordered" evidence="2">
    <location>
        <begin position="28"/>
        <end position="115"/>
    </location>
</feature>
<feature type="compositionally biased region" description="Low complexity" evidence="2">
    <location>
        <begin position="842"/>
        <end position="852"/>
    </location>
</feature>
<feature type="region of interest" description="Disordered" evidence="2">
    <location>
        <begin position="872"/>
        <end position="962"/>
    </location>
</feature>
<organism evidence="3 4">
    <name type="scientific">Tetrapyrgos nigripes</name>
    <dbReference type="NCBI Taxonomy" id="182062"/>
    <lineage>
        <taxon>Eukaryota</taxon>
        <taxon>Fungi</taxon>
        <taxon>Dikarya</taxon>
        <taxon>Basidiomycota</taxon>
        <taxon>Agaricomycotina</taxon>
        <taxon>Agaricomycetes</taxon>
        <taxon>Agaricomycetidae</taxon>
        <taxon>Agaricales</taxon>
        <taxon>Marasmiineae</taxon>
        <taxon>Marasmiaceae</taxon>
        <taxon>Tetrapyrgos</taxon>
    </lineage>
</organism>
<feature type="compositionally biased region" description="Basic residues" evidence="2">
    <location>
        <begin position="952"/>
        <end position="962"/>
    </location>
</feature>
<feature type="region of interest" description="Disordered" evidence="2">
    <location>
        <begin position="824"/>
        <end position="852"/>
    </location>
</feature>
<evidence type="ECO:0000313" key="4">
    <source>
        <dbReference type="Proteomes" id="UP000559256"/>
    </source>
</evidence>
<feature type="region of interest" description="Disordered" evidence="2">
    <location>
        <begin position="233"/>
        <end position="252"/>
    </location>
</feature>
<feature type="coiled-coil region" evidence="1">
    <location>
        <begin position="779"/>
        <end position="824"/>
    </location>
</feature>
<keyword evidence="1" id="KW-0175">Coiled coil</keyword>
<dbReference type="AlphaFoldDB" id="A0A8H5CBP9"/>
<feature type="compositionally biased region" description="Polar residues" evidence="2">
    <location>
        <begin position="81"/>
        <end position="93"/>
    </location>
</feature>
<proteinExistence type="predicted"/>
<sequence length="962" mass="107424">MANVNMSGYPSVVYLPFPTRLHEQFDTPFPTSPKCPLWETRSSSEHPERSRQNSYPSRDHRHKRTRTTSAPIAKTLARTGRNGTPMTPSSARTKTARSIAVKSPSSTGQVDEIDEGETTMVETDVADSKLPDFPKALTLRASKIQMDITAKENLRNKHEMSSEATSTPCCTREKGPDPASLSSSYRGPHCVLEGILNNDHPSLGCLDAVFEFIRAEKIAYRKKRSARFPSKSLQRCCQDDEPEDLPQNQPLFDTVGTTQTSETFSESYKAEWQPVYSKAKTLADFDEEDTDDSTLYSTSSDEQEPDTTVVADGNQSSVDFPHNESIVSSVVVGQEGALSTIRALNSTHELFQLSETETQELPCIDVSWHPKGADAMVEAMSPPESTKIPFCHQDAQSSSATILPQSLCLMPSNVGRDDSPFEDSQLLATDVFLDYVDNLDVLDVWTCSTMEQASLGVEGIAEQGEGDEELQTVEDEADDAGVDHDLKLFNDVDTLECMRLKSFRRMEDTCKGLNSQDATLPGEFTLQVERVHSLEMWSKDKDNPPIGATGTSDENIGHPSPKSDSWAEKCWDGREVTVCRRVGKCFENFYSESSSSSQPLAVLNSSTCKGPTVPMMLASERRPFLKKSFGVVALEAVAPFSGPSAINEPLKTTSASTHPHVTKSAQSAATQKSTLPLCPFPFSNRFFSLHHDWDWFSRPGGLGRRNLMRPGRKSKFWACDINSRLLSCSASSYPGAFPNASGFGIYGSSFVVCQNYQMHSNTGNHAPLDQGDPNATPTAEELLNRIRQLERQVEEQTLIIQQKDEENKNLLNRMNETLQRIEERLPPEPEPPPNRQYHDNVHSSQPYHYPSSHYRTEQFYDDHVSLFYPHSHSEEYSSSSTNRFPSSSHDYHFADAGHAHEADSRRRSPEHARVAQHSSHDQGHGRTVHPSSRPRRFQPYRGCDSPTPGTHSKARRHRRDRF</sequence>
<comment type="caution">
    <text evidence="3">The sequence shown here is derived from an EMBL/GenBank/DDBJ whole genome shotgun (WGS) entry which is preliminary data.</text>
</comment>
<reference evidence="3 4" key="1">
    <citation type="journal article" date="2020" name="ISME J.">
        <title>Uncovering the hidden diversity of litter-decomposition mechanisms in mushroom-forming fungi.</title>
        <authorList>
            <person name="Floudas D."/>
            <person name="Bentzer J."/>
            <person name="Ahren D."/>
            <person name="Johansson T."/>
            <person name="Persson P."/>
            <person name="Tunlid A."/>
        </authorList>
    </citation>
    <scope>NUCLEOTIDE SEQUENCE [LARGE SCALE GENOMIC DNA]</scope>
    <source>
        <strain evidence="3 4">CBS 291.85</strain>
    </source>
</reference>
<feature type="region of interest" description="Disordered" evidence="2">
    <location>
        <begin position="155"/>
        <end position="183"/>
    </location>
</feature>
<evidence type="ECO:0000256" key="1">
    <source>
        <dbReference type="SAM" id="Coils"/>
    </source>
</evidence>
<feature type="compositionally biased region" description="Basic and acidic residues" evidence="2">
    <location>
        <begin position="42"/>
        <end position="51"/>
    </location>
</feature>
<evidence type="ECO:0000256" key="2">
    <source>
        <dbReference type="SAM" id="MobiDB-lite"/>
    </source>
</evidence>
<gene>
    <name evidence="3" type="ORF">D9758_014934</name>
</gene>
<keyword evidence="4" id="KW-1185">Reference proteome</keyword>
<evidence type="ECO:0000313" key="3">
    <source>
        <dbReference type="EMBL" id="KAF5337597.1"/>
    </source>
</evidence>
<dbReference type="Proteomes" id="UP000559256">
    <property type="component" value="Unassembled WGS sequence"/>
</dbReference>
<name>A0A8H5CBP9_9AGAR</name>
<feature type="compositionally biased region" description="Low complexity" evidence="2">
    <location>
        <begin position="876"/>
        <end position="888"/>
    </location>
</feature>
<protein>
    <submittedName>
        <fullName evidence="3">Uncharacterized protein</fullName>
    </submittedName>
</protein>